<name>A0ABT9R0D0_9ACTN</name>
<accession>A0ABT9R0D0</accession>
<sequence length="35" mass="4014">MDVLDGLVDEDLRLELLLVEALYEEAERLAAQPDR</sequence>
<proteinExistence type="predicted"/>
<gene>
    <name evidence="1" type="ORF">J2S55_001645</name>
</gene>
<dbReference type="Proteomes" id="UP001230426">
    <property type="component" value="Unassembled WGS sequence"/>
</dbReference>
<evidence type="ECO:0000313" key="2">
    <source>
        <dbReference type="Proteomes" id="UP001230426"/>
    </source>
</evidence>
<comment type="caution">
    <text evidence="1">The sequence shown here is derived from an EMBL/GenBank/DDBJ whole genome shotgun (WGS) entry which is preliminary data.</text>
</comment>
<keyword evidence="2" id="KW-1185">Reference proteome</keyword>
<reference evidence="1 2" key="1">
    <citation type="submission" date="2023-07" db="EMBL/GenBank/DDBJ databases">
        <title>Sequencing the genomes of 1000 actinobacteria strains.</title>
        <authorList>
            <person name="Klenk H.-P."/>
        </authorList>
    </citation>
    <scope>NUCLEOTIDE SEQUENCE [LARGE SCALE GENOMIC DNA]</scope>
    <source>
        <strain evidence="1 2">DSM 44109</strain>
    </source>
</reference>
<protein>
    <submittedName>
        <fullName evidence="1">Uncharacterized protein</fullName>
    </submittedName>
</protein>
<organism evidence="1 2">
    <name type="scientific">Streptosporangium brasiliense</name>
    <dbReference type="NCBI Taxonomy" id="47480"/>
    <lineage>
        <taxon>Bacteria</taxon>
        <taxon>Bacillati</taxon>
        <taxon>Actinomycetota</taxon>
        <taxon>Actinomycetes</taxon>
        <taxon>Streptosporangiales</taxon>
        <taxon>Streptosporangiaceae</taxon>
        <taxon>Streptosporangium</taxon>
    </lineage>
</organism>
<evidence type="ECO:0000313" key="1">
    <source>
        <dbReference type="EMBL" id="MDP9862386.1"/>
    </source>
</evidence>
<dbReference type="EMBL" id="JAUSRB010000001">
    <property type="protein sequence ID" value="MDP9862386.1"/>
    <property type="molecule type" value="Genomic_DNA"/>
</dbReference>